<dbReference type="CDD" id="cd13647">
    <property type="entry name" value="PBP2_PBGD_2"/>
    <property type="match status" value="1"/>
</dbReference>
<dbReference type="PIRSF" id="PIRSF001438">
    <property type="entry name" value="4pyrrol_synth_OHMeBilane_synth"/>
    <property type="match status" value="1"/>
</dbReference>
<gene>
    <name evidence="7" type="primary">hemC</name>
    <name evidence="10" type="ORF">C095_07800</name>
</gene>
<dbReference type="OrthoDB" id="9810298at2"/>
<dbReference type="GO" id="GO:0006782">
    <property type="term" value="P:protoporphyrinogen IX biosynthetic process"/>
    <property type="evidence" value="ECO:0007669"/>
    <property type="project" value="UniProtKB-UniRule"/>
</dbReference>
<evidence type="ECO:0000313" key="10">
    <source>
        <dbReference type="EMBL" id="KID48983.1"/>
    </source>
</evidence>
<dbReference type="Pfam" id="PF03900">
    <property type="entry name" value="Porphobil_deamC"/>
    <property type="match status" value="1"/>
</dbReference>
<dbReference type="RefSeq" id="WP_039122101.1">
    <property type="nucleotide sequence ID" value="NZ_AOJP01000007.1"/>
</dbReference>
<evidence type="ECO:0000313" key="11">
    <source>
        <dbReference type="Proteomes" id="UP000031184"/>
    </source>
</evidence>
<feature type="modified residue" description="S-(dipyrrolylmethanemethyl)cysteine" evidence="7">
    <location>
        <position position="244"/>
    </location>
</feature>
<keyword evidence="5 7" id="KW-0627">Porphyrin biosynthesis</keyword>
<feature type="domain" description="Porphobilinogen deaminase N-terminal" evidence="8">
    <location>
        <begin position="6"/>
        <end position="215"/>
    </location>
</feature>
<keyword evidence="4 7" id="KW-0808">Transferase</keyword>
<dbReference type="PANTHER" id="PTHR11557">
    <property type="entry name" value="PORPHOBILINOGEN DEAMINASE"/>
    <property type="match status" value="1"/>
</dbReference>
<dbReference type="PRINTS" id="PR00151">
    <property type="entry name" value="PORPHBDMNASE"/>
</dbReference>
<evidence type="ECO:0000256" key="6">
    <source>
        <dbReference type="ARBA" id="ARBA00048169"/>
    </source>
</evidence>
<dbReference type="SUPFAM" id="SSF53850">
    <property type="entry name" value="Periplasmic binding protein-like II"/>
    <property type="match status" value="1"/>
</dbReference>
<comment type="caution">
    <text evidence="10">The sequence shown here is derived from an EMBL/GenBank/DDBJ whole genome shotgun (WGS) entry which is preliminary data.</text>
</comment>
<dbReference type="EMBL" id="AUZI01000019">
    <property type="protein sequence ID" value="KID48983.1"/>
    <property type="molecule type" value="Genomic_DNA"/>
</dbReference>
<organism evidence="10 11">
    <name type="scientific">Fusobacterium necrophorum subsp. funduliforme B35</name>
    <dbReference type="NCBI Taxonomy" id="1226633"/>
    <lineage>
        <taxon>Bacteria</taxon>
        <taxon>Fusobacteriati</taxon>
        <taxon>Fusobacteriota</taxon>
        <taxon>Fusobacteriia</taxon>
        <taxon>Fusobacteriales</taxon>
        <taxon>Fusobacteriaceae</taxon>
        <taxon>Fusobacterium</taxon>
    </lineage>
</organism>
<dbReference type="GO" id="GO:0004418">
    <property type="term" value="F:hydroxymethylbilane synthase activity"/>
    <property type="evidence" value="ECO:0007669"/>
    <property type="project" value="UniProtKB-UniRule"/>
</dbReference>
<dbReference type="Pfam" id="PF01379">
    <property type="entry name" value="Porphobil_deam"/>
    <property type="match status" value="1"/>
</dbReference>
<evidence type="ECO:0000256" key="3">
    <source>
        <dbReference type="ARBA" id="ARBA00011245"/>
    </source>
</evidence>
<dbReference type="Gene3D" id="3.30.160.40">
    <property type="entry name" value="Porphobilinogen deaminase, C-terminal domain"/>
    <property type="match status" value="1"/>
</dbReference>
<evidence type="ECO:0000259" key="8">
    <source>
        <dbReference type="Pfam" id="PF01379"/>
    </source>
</evidence>
<evidence type="ECO:0000256" key="5">
    <source>
        <dbReference type="ARBA" id="ARBA00023244"/>
    </source>
</evidence>
<name>A0A017H676_9FUSO</name>
<dbReference type="InterPro" id="IPR022418">
    <property type="entry name" value="Porphobilinogen_deaminase_C"/>
</dbReference>
<dbReference type="InterPro" id="IPR036803">
    <property type="entry name" value="Porphobilinogen_deaminase_C_sf"/>
</dbReference>
<comment type="miscellaneous">
    <text evidence="7">The porphobilinogen subunits are added to the dipyrromethane group.</text>
</comment>
<dbReference type="InterPro" id="IPR022419">
    <property type="entry name" value="Porphobilin_deaminase_cofac_BS"/>
</dbReference>
<dbReference type="AlphaFoldDB" id="A0A017H676"/>
<dbReference type="InterPro" id="IPR022417">
    <property type="entry name" value="Porphobilin_deaminase_N"/>
</dbReference>
<evidence type="ECO:0000256" key="7">
    <source>
        <dbReference type="HAMAP-Rule" id="MF_00260"/>
    </source>
</evidence>
<comment type="function">
    <text evidence="1 7">Tetrapolymerization of the monopyrrole PBG into the hydroxymethylbilane pre-uroporphyrinogen in several discrete steps.</text>
</comment>
<evidence type="ECO:0000256" key="1">
    <source>
        <dbReference type="ARBA" id="ARBA00002869"/>
    </source>
</evidence>
<proteinExistence type="inferred from homology"/>
<comment type="subunit">
    <text evidence="3 7">Monomer.</text>
</comment>
<protein>
    <recommendedName>
        <fullName evidence="7">Porphobilinogen deaminase</fullName>
        <shortName evidence="7">PBG</shortName>
        <ecNumber evidence="7">2.5.1.61</ecNumber>
    </recommendedName>
    <alternativeName>
        <fullName evidence="7">Hydroxymethylbilane synthase</fullName>
        <shortName evidence="7">HMBS</shortName>
    </alternativeName>
    <alternativeName>
        <fullName evidence="7">Pre-uroporphyrinogen synthase</fullName>
    </alternativeName>
</protein>
<dbReference type="NCBIfam" id="TIGR00212">
    <property type="entry name" value="hemC"/>
    <property type="match status" value="1"/>
</dbReference>
<dbReference type="SUPFAM" id="SSF54782">
    <property type="entry name" value="Porphobilinogen deaminase (hydroxymethylbilane synthase), C-terminal domain"/>
    <property type="match status" value="1"/>
</dbReference>
<dbReference type="EC" id="2.5.1.61" evidence="7"/>
<reference evidence="10 11" key="1">
    <citation type="submission" date="2013-08" db="EMBL/GenBank/DDBJ databases">
        <title>An opportunistic ruminal bacterium that causes liver abscesses in cattle.</title>
        <authorList>
            <person name="Benahmed F.H."/>
            <person name="Rasmussen M."/>
            <person name="Harbottle H."/>
            <person name="Soppet D."/>
            <person name="Nagaraja T.G."/>
            <person name="Davidson M."/>
        </authorList>
    </citation>
    <scope>NUCLEOTIDE SEQUENCE [LARGE SCALE GENOMIC DNA]</scope>
    <source>
        <strain evidence="10 11">B35</strain>
    </source>
</reference>
<dbReference type="PANTHER" id="PTHR11557:SF0">
    <property type="entry name" value="PORPHOBILINOGEN DEAMINASE"/>
    <property type="match status" value="1"/>
</dbReference>
<comment type="similarity">
    <text evidence="2 7">Belongs to the HMBS family.</text>
</comment>
<dbReference type="PATRIC" id="fig|1226633.4.peg.1573"/>
<sequence length="301" mass="33784">MLKHHIILGSRGSILALAQTNWVKKQLQRYYPQLTFSIQVIETQGDKDLTSHFGNSELSLKSFFTKEIEKSLLDGEIDIAVHSMKDVPSSSPVGLICGAIPVREDVRDVLVSTSGKTLADLPKGSILGTSSLRRIQNIKQLRPDLEIKALRGNIHTRLKKLEEGHYDAIVLAAAGLKRVGLEEKITEYLNPTVFSPAPAQGALYIQCREKDEETRNILQSIHDENLAKILEIEREFSRIFDGGCHTPMGCYSKVEGKNILFHAMYSHKEKSYQTIITENITKGKEIAIMAAQEIQKMMKQK</sequence>
<dbReference type="GO" id="GO:0005737">
    <property type="term" value="C:cytoplasm"/>
    <property type="evidence" value="ECO:0007669"/>
    <property type="project" value="UniProtKB-UniRule"/>
</dbReference>
<dbReference type="Gene3D" id="3.40.190.10">
    <property type="entry name" value="Periplasmic binding protein-like II"/>
    <property type="match status" value="2"/>
</dbReference>
<dbReference type="InterPro" id="IPR000860">
    <property type="entry name" value="HemC"/>
</dbReference>
<comment type="catalytic activity">
    <reaction evidence="6 7">
        <text>4 porphobilinogen + H2O = hydroxymethylbilane + 4 NH4(+)</text>
        <dbReference type="Rhea" id="RHEA:13185"/>
        <dbReference type="ChEBI" id="CHEBI:15377"/>
        <dbReference type="ChEBI" id="CHEBI:28938"/>
        <dbReference type="ChEBI" id="CHEBI:57845"/>
        <dbReference type="ChEBI" id="CHEBI:58126"/>
        <dbReference type="EC" id="2.5.1.61"/>
    </reaction>
</comment>
<evidence type="ECO:0000256" key="2">
    <source>
        <dbReference type="ARBA" id="ARBA00005638"/>
    </source>
</evidence>
<evidence type="ECO:0000259" key="9">
    <source>
        <dbReference type="Pfam" id="PF03900"/>
    </source>
</evidence>
<accession>A0A017H676</accession>
<dbReference type="HAMAP" id="MF_00260">
    <property type="entry name" value="Porphobil_deam"/>
    <property type="match status" value="1"/>
</dbReference>
<comment type="cofactor">
    <cofactor evidence="7">
        <name>dipyrromethane</name>
        <dbReference type="ChEBI" id="CHEBI:60342"/>
    </cofactor>
    <text evidence="7">Binds 1 dipyrromethane group covalently.</text>
</comment>
<feature type="domain" description="Porphobilinogen deaminase C-terminal" evidence="9">
    <location>
        <begin position="231"/>
        <end position="298"/>
    </location>
</feature>
<dbReference type="FunFam" id="3.40.190.10:FF:000005">
    <property type="entry name" value="Porphobilinogen deaminase"/>
    <property type="match status" value="1"/>
</dbReference>
<evidence type="ECO:0000256" key="4">
    <source>
        <dbReference type="ARBA" id="ARBA00022679"/>
    </source>
</evidence>
<dbReference type="PROSITE" id="PS00533">
    <property type="entry name" value="PORPHOBILINOGEN_DEAM"/>
    <property type="match status" value="1"/>
</dbReference>
<dbReference type="Proteomes" id="UP000031184">
    <property type="component" value="Unassembled WGS sequence"/>
</dbReference>